<dbReference type="Gene3D" id="1.50.10.20">
    <property type="match status" value="1"/>
</dbReference>
<proteinExistence type="predicted"/>
<organism evidence="2 3">
    <name type="scientific">Ranitomeya imitator</name>
    <name type="common">mimic poison frog</name>
    <dbReference type="NCBI Taxonomy" id="111125"/>
    <lineage>
        <taxon>Eukaryota</taxon>
        <taxon>Metazoa</taxon>
        <taxon>Chordata</taxon>
        <taxon>Craniata</taxon>
        <taxon>Vertebrata</taxon>
        <taxon>Euteleostomi</taxon>
        <taxon>Amphibia</taxon>
        <taxon>Batrachia</taxon>
        <taxon>Anura</taxon>
        <taxon>Neobatrachia</taxon>
        <taxon>Hyloidea</taxon>
        <taxon>Dendrobatidae</taxon>
        <taxon>Dendrobatinae</taxon>
        <taxon>Ranitomeya</taxon>
    </lineage>
</organism>
<evidence type="ECO:0000259" key="1">
    <source>
        <dbReference type="Pfam" id="PF07678"/>
    </source>
</evidence>
<evidence type="ECO:0000313" key="2">
    <source>
        <dbReference type="EMBL" id="CAJ0966568.1"/>
    </source>
</evidence>
<gene>
    <name evidence="2" type="ORF">RIMI_LOCUS21435852</name>
</gene>
<dbReference type="EMBL" id="CAUEEQ010075475">
    <property type="protein sequence ID" value="CAJ0966568.1"/>
    <property type="molecule type" value="Genomic_DNA"/>
</dbReference>
<accession>A0ABN9MIF8</accession>
<dbReference type="Proteomes" id="UP001176940">
    <property type="component" value="Unassembled WGS sequence"/>
</dbReference>
<dbReference type="InterPro" id="IPR011626">
    <property type="entry name" value="Alpha-macroglobulin_TED"/>
</dbReference>
<name>A0ABN9MIF8_9NEOB</name>
<dbReference type="InterPro" id="IPR008930">
    <property type="entry name" value="Terpenoid_cyclase/PrenylTrfase"/>
</dbReference>
<dbReference type="InterPro" id="IPR050473">
    <property type="entry name" value="A2M/Complement_sys"/>
</dbReference>
<dbReference type="PANTHER" id="PTHR11412:SF182">
    <property type="entry name" value="ALPHA-2-MACROGLOBULIN-LIKE PROTEIN 1"/>
    <property type="match status" value="1"/>
</dbReference>
<reference evidence="2" key="1">
    <citation type="submission" date="2023-07" db="EMBL/GenBank/DDBJ databases">
        <authorList>
            <person name="Stuckert A."/>
        </authorList>
    </citation>
    <scope>NUCLEOTIDE SEQUENCE</scope>
</reference>
<dbReference type="SUPFAM" id="SSF48239">
    <property type="entry name" value="Terpenoid cyclases/Protein prenyltransferases"/>
    <property type="match status" value="1"/>
</dbReference>
<feature type="non-terminal residue" evidence="2">
    <location>
        <position position="1"/>
    </location>
</feature>
<sequence length="87" mass="10237">YQKQLTHRVDNGSYAMFYGDGKIFGRVTAFVVKTYNGAKKFIPIDEKDIQDSVDWLQSKQLPNGCFEVVGDFYNLYRQVNIDYNYKY</sequence>
<evidence type="ECO:0000313" key="3">
    <source>
        <dbReference type="Proteomes" id="UP001176940"/>
    </source>
</evidence>
<feature type="domain" description="Alpha-macroglobulin-like TED" evidence="1">
    <location>
        <begin position="1"/>
        <end position="74"/>
    </location>
</feature>
<comment type="caution">
    <text evidence="2">The sequence shown here is derived from an EMBL/GenBank/DDBJ whole genome shotgun (WGS) entry which is preliminary data.</text>
</comment>
<protein>
    <recommendedName>
        <fullName evidence="1">Alpha-macroglobulin-like TED domain-containing protein</fullName>
    </recommendedName>
</protein>
<keyword evidence="3" id="KW-1185">Reference proteome</keyword>
<dbReference type="Pfam" id="PF07678">
    <property type="entry name" value="TED_complement"/>
    <property type="match status" value="1"/>
</dbReference>
<dbReference type="PANTHER" id="PTHR11412">
    <property type="entry name" value="MACROGLOBULIN / COMPLEMENT"/>
    <property type="match status" value="1"/>
</dbReference>